<proteinExistence type="predicted"/>
<protein>
    <submittedName>
        <fullName evidence="7">FAD-dependent oxidoreductase</fullName>
    </submittedName>
</protein>
<keyword evidence="3" id="KW-0408">Iron</keyword>
<dbReference type="Pfam" id="PF00355">
    <property type="entry name" value="Rieske"/>
    <property type="match status" value="1"/>
</dbReference>
<dbReference type="InterPro" id="IPR038010">
    <property type="entry name" value="YhfW_C"/>
</dbReference>
<keyword evidence="4" id="KW-0411">Iron-sulfur</keyword>
<dbReference type="Gene3D" id="3.30.9.10">
    <property type="entry name" value="D-Amino Acid Oxidase, subunit A, domain 2"/>
    <property type="match status" value="1"/>
</dbReference>
<evidence type="ECO:0000259" key="6">
    <source>
        <dbReference type="PROSITE" id="PS51296"/>
    </source>
</evidence>
<evidence type="ECO:0000256" key="2">
    <source>
        <dbReference type="ARBA" id="ARBA00022723"/>
    </source>
</evidence>
<dbReference type="GO" id="GO:0004497">
    <property type="term" value="F:monooxygenase activity"/>
    <property type="evidence" value="ECO:0007669"/>
    <property type="project" value="UniProtKB-ARBA"/>
</dbReference>
<dbReference type="FunFam" id="2.102.10.10:FF:000014">
    <property type="entry name" value="Oxidoreductase, FAD dependent"/>
    <property type="match status" value="1"/>
</dbReference>
<dbReference type="Gene3D" id="3.50.50.60">
    <property type="entry name" value="FAD/NAD(P)-binding domain"/>
    <property type="match status" value="1"/>
</dbReference>
<dbReference type="AlphaFoldDB" id="A0A833M7T8"/>
<dbReference type="InterPro" id="IPR036188">
    <property type="entry name" value="FAD/NAD-bd_sf"/>
</dbReference>
<reference evidence="7 8" key="1">
    <citation type="submission" date="2019-10" db="EMBL/GenBank/DDBJ databases">
        <title>Alkaliphilus serpentinus sp. nov. and Alkaliphilus pronyensis sp. nov., two novel anaerobic alkaliphilic species isolated from the serpentinized-hosted hydrothermal field of the Prony Bay (New Caledonia).</title>
        <authorList>
            <person name="Postec A."/>
        </authorList>
    </citation>
    <scope>NUCLEOTIDE SEQUENCE [LARGE SCALE GENOMIC DNA]</scope>
    <source>
        <strain evidence="7 8">LacT</strain>
    </source>
</reference>
<organism evidence="7 8">
    <name type="scientific">Alkaliphilus serpentinus</name>
    <dbReference type="NCBI Taxonomy" id="1482731"/>
    <lineage>
        <taxon>Bacteria</taxon>
        <taxon>Bacillati</taxon>
        <taxon>Bacillota</taxon>
        <taxon>Clostridia</taxon>
        <taxon>Peptostreptococcales</taxon>
        <taxon>Natronincolaceae</taxon>
        <taxon>Alkaliphilus</taxon>
    </lineage>
</organism>
<dbReference type="InterPro" id="IPR005805">
    <property type="entry name" value="Rieske_Fe-S_prot_C"/>
</dbReference>
<dbReference type="InterPro" id="IPR017941">
    <property type="entry name" value="Rieske_2Fe-2S"/>
</dbReference>
<dbReference type="CDD" id="cd03477">
    <property type="entry name" value="Rieske_YhfW_C"/>
    <property type="match status" value="1"/>
</dbReference>
<feature type="domain" description="Rieske" evidence="6">
    <location>
        <begin position="426"/>
        <end position="514"/>
    </location>
</feature>
<keyword evidence="2" id="KW-0479">Metal-binding</keyword>
<dbReference type="EMBL" id="WBZB01000034">
    <property type="protein sequence ID" value="KAB3529241.1"/>
    <property type="molecule type" value="Genomic_DNA"/>
</dbReference>
<dbReference type="PANTHER" id="PTHR13847">
    <property type="entry name" value="SARCOSINE DEHYDROGENASE-RELATED"/>
    <property type="match status" value="1"/>
</dbReference>
<keyword evidence="5" id="KW-1015">Disulfide bond</keyword>
<dbReference type="RefSeq" id="WP_151866130.1">
    <property type="nucleotide sequence ID" value="NZ_WBZB01000034.1"/>
</dbReference>
<keyword evidence="1" id="KW-0001">2Fe-2S</keyword>
<accession>A0A833M7T8</accession>
<dbReference type="PROSITE" id="PS51296">
    <property type="entry name" value="RIESKE"/>
    <property type="match status" value="1"/>
</dbReference>
<keyword evidence="8" id="KW-1185">Reference proteome</keyword>
<dbReference type="GO" id="GO:0051537">
    <property type="term" value="F:2 iron, 2 sulfur cluster binding"/>
    <property type="evidence" value="ECO:0007669"/>
    <property type="project" value="UniProtKB-KW"/>
</dbReference>
<evidence type="ECO:0000256" key="4">
    <source>
        <dbReference type="ARBA" id="ARBA00023014"/>
    </source>
</evidence>
<evidence type="ECO:0000313" key="8">
    <source>
        <dbReference type="Proteomes" id="UP000465601"/>
    </source>
</evidence>
<evidence type="ECO:0000256" key="1">
    <source>
        <dbReference type="ARBA" id="ARBA00022714"/>
    </source>
</evidence>
<name>A0A833M7T8_9FIRM</name>
<evidence type="ECO:0000256" key="3">
    <source>
        <dbReference type="ARBA" id="ARBA00023004"/>
    </source>
</evidence>
<gene>
    <name evidence="7" type="ORF">F8153_09545</name>
</gene>
<evidence type="ECO:0000256" key="5">
    <source>
        <dbReference type="ARBA" id="ARBA00023157"/>
    </source>
</evidence>
<dbReference type="GO" id="GO:0005737">
    <property type="term" value="C:cytoplasm"/>
    <property type="evidence" value="ECO:0007669"/>
    <property type="project" value="TreeGrafter"/>
</dbReference>
<evidence type="ECO:0000313" key="7">
    <source>
        <dbReference type="EMBL" id="KAB3529241.1"/>
    </source>
</evidence>
<dbReference type="Gene3D" id="2.102.10.10">
    <property type="entry name" value="Rieske [2Fe-2S] iron-sulphur domain"/>
    <property type="match status" value="1"/>
</dbReference>
<dbReference type="OrthoDB" id="9767869at2"/>
<comment type="caution">
    <text evidence="7">The sequence shown here is derived from an EMBL/GenBank/DDBJ whole genome shotgun (WGS) entry which is preliminary data.</text>
</comment>
<dbReference type="Proteomes" id="UP000465601">
    <property type="component" value="Unassembled WGS sequence"/>
</dbReference>
<dbReference type="SUPFAM" id="SSF51905">
    <property type="entry name" value="FAD/NAD(P)-binding domain"/>
    <property type="match status" value="1"/>
</dbReference>
<dbReference type="SUPFAM" id="SSF50022">
    <property type="entry name" value="ISP domain"/>
    <property type="match status" value="1"/>
</dbReference>
<dbReference type="PRINTS" id="PR00162">
    <property type="entry name" value="RIESKE"/>
</dbReference>
<dbReference type="InterPro" id="IPR006076">
    <property type="entry name" value="FAD-dep_OxRdtase"/>
</dbReference>
<dbReference type="InterPro" id="IPR036922">
    <property type="entry name" value="Rieske_2Fe-2S_sf"/>
</dbReference>
<dbReference type="GO" id="GO:0046872">
    <property type="term" value="F:metal ion binding"/>
    <property type="evidence" value="ECO:0007669"/>
    <property type="project" value="UniProtKB-KW"/>
</dbReference>
<sequence length="519" mass="58221">MEEATRLRLPDFPEPYWWTSVKLPAFKPLNKDIKVDVAIAGGGMTGITAGYLLVQAGLKVAILESGKILNGTTGHTTAKITQQHALIYDELISHIGQEGAKLYYEANLKAMNFITDMINKNDIKCGLTQEDAIVYTNSDKYINKISKEYEAYQKLGIEGAYIEDLPIPVDLKAAVVMKNQYQFHPLKYLNHLVDDFVNKGGMIFEETTAKDIEKDNSLRIRTKNGHAVDCKHIICSSHYPFFDGYGHYYARMHAERSYIVAIKPRSHFPGGMYINAEDPTRSLRFVENGNGERLVLVAGENHKTGKDSNTHANYEALRDFGEKIFGIEKVLNMWSAQDLTTIDKIPYIGEITNEKKNIYIATGYRKWGMTNSTSAALIIADAILEKENPFAYLFKPTRFIADPSIKNFIIQNTDVGIEFVSGKLSIITKEPKNLRKDEGGVVTVNGRKAGGYRDSEGHLHVVDSTCTHLGCEVKWNSGDRTWDCPCHGSRFSFDGEVVEGPAMKALEKIEVEDKILIEK</sequence>
<dbReference type="GO" id="GO:0016020">
    <property type="term" value="C:membrane"/>
    <property type="evidence" value="ECO:0007669"/>
    <property type="project" value="InterPro"/>
</dbReference>
<dbReference type="GO" id="GO:0016705">
    <property type="term" value="F:oxidoreductase activity, acting on paired donors, with incorporation or reduction of molecular oxygen"/>
    <property type="evidence" value="ECO:0007669"/>
    <property type="project" value="UniProtKB-ARBA"/>
</dbReference>
<dbReference type="PANTHER" id="PTHR13847:SF274">
    <property type="entry name" value="RIESKE 2FE-2S IRON-SULFUR PROTEIN YHFW-RELATED"/>
    <property type="match status" value="1"/>
</dbReference>
<dbReference type="Pfam" id="PF01266">
    <property type="entry name" value="DAO"/>
    <property type="match status" value="1"/>
</dbReference>